<dbReference type="RefSeq" id="WP_227230150.1">
    <property type="nucleotide sequence ID" value="NZ_JAJCVJ010000002.1"/>
</dbReference>
<gene>
    <name evidence="2" type="ORF">ACFPJ5_13305</name>
</gene>
<sequence>MTEPSSGDDARESRDGADTRESPDADDADPLVELGRLDGWQVEGYAARVHYQGAGDHYSVEYYAPSDCVLYWKVKGDGETAVPVGRETVPDPLRTRIREDLADAGIDAAVEGRTL</sequence>
<proteinExistence type="predicted"/>
<comment type="caution">
    <text evidence="2">The sequence shown here is derived from an EMBL/GenBank/DDBJ whole genome shotgun (WGS) entry which is preliminary data.</text>
</comment>
<evidence type="ECO:0000256" key="1">
    <source>
        <dbReference type="SAM" id="MobiDB-lite"/>
    </source>
</evidence>
<dbReference type="Pfam" id="PF24382">
    <property type="entry name" value="DUF7538"/>
    <property type="match status" value="1"/>
</dbReference>
<reference evidence="2 3" key="1">
    <citation type="journal article" date="2019" name="Int. J. Syst. Evol. Microbiol.">
        <title>The Global Catalogue of Microorganisms (GCM) 10K type strain sequencing project: providing services to taxonomists for standard genome sequencing and annotation.</title>
        <authorList>
            <consortium name="The Broad Institute Genomics Platform"/>
            <consortium name="The Broad Institute Genome Sequencing Center for Infectious Disease"/>
            <person name="Wu L."/>
            <person name="Ma J."/>
        </authorList>
    </citation>
    <scope>NUCLEOTIDE SEQUENCE [LARGE SCALE GENOMIC DNA]</scope>
    <source>
        <strain evidence="2 3">CGMCC 1.12237</strain>
    </source>
</reference>
<feature type="region of interest" description="Disordered" evidence="1">
    <location>
        <begin position="1"/>
        <end position="31"/>
    </location>
</feature>
<organism evidence="2 3">
    <name type="scientific">Salinirubrum litoreum</name>
    <dbReference type="NCBI Taxonomy" id="1126234"/>
    <lineage>
        <taxon>Archaea</taxon>
        <taxon>Methanobacteriati</taxon>
        <taxon>Methanobacteriota</taxon>
        <taxon>Stenosarchaea group</taxon>
        <taxon>Halobacteria</taxon>
        <taxon>Halobacteriales</taxon>
        <taxon>Haloferacaceae</taxon>
        <taxon>Salinirubrum</taxon>
    </lineage>
</organism>
<name>A0ABD5RD07_9EURY</name>
<dbReference type="AlphaFoldDB" id="A0ABD5RD07"/>
<dbReference type="EMBL" id="JBHSKX010000002">
    <property type="protein sequence ID" value="MFC5367907.1"/>
    <property type="molecule type" value="Genomic_DNA"/>
</dbReference>
<evidence type="ECO:0008006" key="4">
    <source>
        <dbReference type="Google" id="ProtNLM"/>
    </source>
</evidence>
<feature type="compositionally biased region" description="Basic and acidic residues" evidence="1">
    <location>
        <begin position="8"/>
        <end position="23"/>
    </location>
</feature>
<keyword evidence="3" id="KW-1185">Reference proteome</keyword>
<accession>A0ABD5RD07</accession>
<evidence type="ECO:0000313" key="2">
    <source>
        <dbReference type="EMBL" id="MFC5367907.1"/>
    </source>
</evidence>
<protein>
    <recommendedName>
        <fullName evidence="4">Dehydrogenase</fullName>
    </recommendedName>
</protein>
<evidence type="ECO:0000313" key="3">
    <source>
        <dbReference type="Proteomes" id="UP001596201"/>
    </source>
</evidence>
<dbReference type="Proteomes" id="UP001596201">
    <property type="component" value="Unassembled WGS sequence"/>
</dbReference>
<dbReference type="InterPro" id="IPR055960">
    <property type="entry name" value="DUF7538"/>
</dbReference>